<gene>
    <name evidence="3" type="ORF">SD10_12340</name>
</gene>
<dbReference type="InterPro" id="IPR001387">
    <property type="entry name" value="Cro/C1-type_HTH"/>
</dbReference>
<dbReference type="EMBL" id="CP010429">
    <property type="protein sequence ID" value="AKD58490.1"/>
    <property type="molecule type" value="Genomic_DNA"/>
</dbReference>
<reference evidence="3 4" key="1">
    <citation type="journal article" date="2014" name="Curr. Microbiol.">
        <title>Spirosoma radiotolerans sp. nov., a gamma-radiation-resistant bacterium isolated from gamma ray-irradiated soil.</title>
        <authorList>
            <person name="Lee J.J."/>
            <person name="Srinivasan S."/>
            <person name="Lim S."/>
            <person name="Joe M."/>
            <person name="Im S."/>
            <person name="Bae S.I."/>
            <person name="Park K.R."/>
            <person name="Han J.H."/>
            <person name="Park S.H."/>
            <person name="Joo B.M."/>
            <person name="Park S.J."/>
            <person name="Kim M.K."/>
        </authorList>
    </citation>
    <scope>NUCLEOTIDE SEQUENCE [LARGE SCALE GENOMIC DNA]</scope>
    <source>
        <strain evidence="3 4">DG5A</strain>
    </source>
</reference>
<dbReference type="Gene3D" id="1.10.260.40">
    <property type="entry name" value="lambda repressor-like DNA-binding domains"/>
    <property type="match status" value="1"/>
</dbReference>
<feature type="compositionally biased region" description="Polar residues" evidence="1">
    <location>
        <begin position="98"/>
        <end position="107"/>
    </location>
</feature>
<dbReference type="AlphaFoldDB" id="A0A0E4A177"/>
<sequence length="170" mass="19191">MNINDKIKQILLDKNLTPSYFADEIGVQRSSISHILSGRNRPSFDIIQKIIRRFPELGYEWIMEEESQQVNQSVSSGYGNRNQSRPVVERTERFSPVQPASSVSYANPSPGIRSQRNEIPPVHIQSQAPVDTLAGQVESAISPVVSADKKVERILIFYTDGSFKEYMPSH</sequence>
<evidence type="ECO:0000313" key="4">
    <source>
        <dbReference type="Proteomes" id="UP000033054"/>
    </source>
</evidence>
<dbReference type="KEGG" id="srd:SD10_12340"/>
<evidence type="ECO:0000313" key="3">
    <source>
        <dbReference type="EMBL" id="AKD58490.1"/>
    </source>
</evidence>
<protein>
    <submittedName>
        <fullName evidence="3">XRE family transcriptional regulator</fullName>
    </submittedName>
</protein>
<dbReference type="Proteomes" id="UP000033054">
    <property type="component" value="Chromosome"/>
</dbReference>
<feature type="domain" description="HTH cro/C1-type" evidence="2">
    <location>
        <begin position="7"/>
        <end position="61"/>
    </location>
</feature>
<dbReference type="PATRIC" id="fig|1379870.5.peg.2681"/>
<accession>A0A0E4A177</accession>
<dbReference type="GO" id="GO:0003677">
    <property type="term" value="F:DNA binding"/>
    <property type="evidence" value="ECO:0007669"/>
    <property type="project" value="InterPro"/>
</dbReference>
<dbReference type="STRING" id="1379870.SD10_12340"/>
<dbReference type="OrthoDB" id="1034290at2"/>
<dbReference type="Pfam" id="PF01381">
    <property type="entry name" value="HTH_3"/>
    <property type="match status" value="1"/>
</dbReference>
<evidence type="ECO:0000259" key="2">
    <source>
        <dbReference type="PROSITE" id="PS50943"/>
    </source>
</evidence>
<evidence type="ECO:0000256" key="1">
    <source>
        <dbReference type="SAM" id="MobiDB-lite"/>
    </source>
</evidence>
<dbReference type="CDD" id="cd00093">
    <property type="entry name" value="HTH_XRE"/>
    <property type="match status" value="1"/>
</dbReference>
<dbReference type="SMART" id="SM00530">
    <property type="entry name" value="HTH_XRE"/>
    <property type="match status" value="1"/>
</dbReference>
<proteinExistence type="predicted"/>
<dbReference type="InterPro" id="IPR010982">
    <property type="entry name" value="Lambda_DNA-bd_dom_sf"/>
</dbReference>
<name>A0A0E4A177_9BACT</name>
<dbReference type="HOGENOM" id="CLU_105312_0_0_10"/>
<organism evidence="3 4">
    <name type="scientific">Spirosoma radiotolerans</name>
    <dbReference type="NCBI Taxonomy" id="1379870"/>
    <lineage>
        <taxon>Bacteria</taxon>
        <taxon>Pseudomonadati</taxon>
        <taxon>Bacteroidota</taxon>
        <taxon>Cytophagia</taxon>
        <taxon>Cytophagales</taxon>
        <taxon>Cytophagaceae</taxon>
        <taxon>Spirosoma</taxon>
    </lineage>
</organism>
<feature type="region of interest" description="Disordered" evidence="1">
    <location>
        <begin position="70"/>
        <end position="116"/>
    </location>
</feature>
<dbReference type="SUPFAM" id="SSF47413">
    <property type="entry name" value="lambda repressor-like DNA-binding domains"/>
    <property type="match status" value="1"/>
</dbReference>
<keyword evidence="4" id="KW-1185">Reference proteome</keyword>
<dbReference type="PROSITE" id="PS50943">
    <property type="entry name" value="HTH_CROC1"/>
    <property type="match status" value="1"/>
</dbReference>